<sequence length="60" mass="6804">MRDEASDIIPCYCWDVHPQTSARCTREPGHRGDHHDPYARPSWDRPGTSWPAESAASSRP</sequence>
<accession>A0A1K1UL69</accession>
<protein>
    <submittedName>
        <fullName evidence="2">Uncharacterized protein</fullName>
    </submittedName>
</protein>
<organism evidence="2 3">
    <name type="scientific">Streptomyces atratus</name>
    <dbReference type="NCBI Taxonomy" id="1893"/>
    <lineage>
        <taxon>Bacteria</taxon>
        <taxon>Bacillati</taxon>
        <taxon>Actinomycetota</taxon>
        <taxon>Actinomycetes</taxon>
        <taxon>Kitasatosporales</taxon>
        <taxon>Streptomycetaceae</taxon>
        <taxon>Streptomyces</taxon>
    </lineage>
</organism>
<evidence type="ECO:0000256" key="1">
    <source>
        <dbReference type="SAM" id="MobiDB-lite"/>
    </source>
</evidence>
<reference evidence="2 3" key="1">
    <citation type="submission" date="2016-11" db="EMBL/GenBank/DDBJ databases">
        <authorList>
            <person name="Jaros S."/>
            <person name="Januszkiewicz K."/>
            <person name="Wedrychowicz H."/>
        </authorList>
    </citation>
    <scope>NUCLEOTIDE SEQUENCE [LARGE SCALE GENOMIC DNA]</scope>
    <source>
        <strain evidence="2 3">OK807</strain>
    </source>
</reference>
<name>A0A1K1UL69_STRAR</name>
<feature type="region of interest" description="Disordered" evidence="1">
    <location>
        <begin position="22"/>
        <end position="60"/>
    </location>
</feature>
<evidence type="ECO:0000313" key="2">
    <source>
        <dbReference type="EMBL" id="SFX13527.1"/>
    </source>
</evidence>
<dbReference type="AlphaFoldDB" id="A0A1K1UL69"/>
<dbReference type="Proteomes" id="UP000181909">
    <property type="component" value="Unassembled WGS sequence"/>
</dbReference>
<gene>
    <name evidence="2" type="ORF">SAMN02787144_1001615</name>
</gene>
<dbReference type="EMBL" id="FPJO01000001">
    <property type="protein sequence ID" value="SFX13527.1"/>
    <property type="molecule type" value="Genomic_DNA"/>
</dbReference>
<feature type="compositionally biased region" description="Basic and acidic residues" evidence="1">
    <location>
        <begin position="24"/>
        <end position="38"/>
    </location>
</feature>
<evidence type="ECO:0000313" key="3">
    <source>
        <dbReference type="Proteomes" id="UP000181909"/>
    </source>
</evidence>
<proteinExistence type="predicted"/>